<dbReference type="PROSITE" id="PS50157">
    <property type="entry name" value="ZINC_FINGER_C2H2_2"/>
    <property type="match status" value="1"/>
</dbReference>
<gene>
    <name evidence="3" type="primary">ORF45526</name>
</gene>
<organism evidence="3">
    <name type="scientific">Arion vulgaris</name>
    <dbReference type="NCBI Taxonomy" id="1028688"/>
    <lineage>
        <taxon>Eukaryota</taxon>
        <taxon>Metazoa</taxon>
        <taxon>Spiralia</taxon>
        <taxon>Lophotrochozoa</taxon>
        <taxon>Mollusca</taxon>
        <taxon>Gastropoda</taxon>
        <taxon>Heterobranchia</taxon>
        <taxon>Euthyneura</taxon>
        <taxon>Panpulmonata</taxon>
        <taxon>Eupulmonata</taxon>
        <taxon>Stylommatophora</taxon>
        <taxon>Helicina</taxon>
        <taxon>Arionoidea</taxon>
        <taxon>Arionidae</taxon>
        <taxon>Arion</taxon>
    </lineage>
</organism>
<dbReference type="InterPro" id="IPR013087">
    <property type="entry name" value="Znf_C2H2_type"/>
</dbReference>
<dbReference type="Gene3D" id="3.30.160.60">
    <property type="entry name" value="Classic Zinc Finger"/>
    <property type="match status" value="1"/>
</dbReference>
<reference evidence="3" key="1">
    <citation type="submission" date="2014-12" db="EMBL/GenBank/DDBJ databases">
        <title>Insight into the proteome of Arion vulgaris.</title>
        <authorList>
            <person name="Aradska J."/>
            <person name="Bulat T."/>
            <person name="Smidak R."/>
            <person name="Sarate P."/>
            <person name="Gangsoo J."/>
            <person name="Sialana F."/>
            <person name="Bilban M."/>
            <person name="Lubec G."/>
        </authorList>
    </citation>
    <scope>NUCLEOTIDE SEQUENCE</scope>
    <source>
        <tissue evidence="3">Skin</tissue>
    </source>
</reference>
<keyword evidence="1" id="KW-0479">Metal-binding</keyword>
<dbReference type="AlphaFoldDB" id="A0A0B6Z2F1"/>
<proteinExistence type="predicted"/>
<feature type="non-terminal residue" evidence="3">
    <location>
        <position position="144"/>
    </location>
</feature>
<evidence type="ECO:0000256" key="1">
    <source>
        <dbReference type="PROSITE-ProRule" id="PRU00042"/>
    </source>
</evidence>
<name>A0A0B6Z2F1_9EUPU</name>
<evidence type="ECO:0000313" key="3">
    <source>
        <dbReference type="EMBL" id="CEK62567.1"/>
    </source>
</evidence>
<dbReference type="EMBL" id="HACG01015702">
    <property type="protein sequence ID" value="CEK62567.1"/>
    <property type="molecule type" value="Transcribed_RNA"/>
</dbReference>
<keyword evidence="1" id="KW-0863">Zinc-finger</keyword>
<dbReference type="InterPro" id="IPR036236">
    <property type="entry name" value="Znf_C2H2_sf"/>
</dbReference>
<sequence length="144" mass="16316">IQSETLALTEYVTKNQEKYGNGIKDENMNRCLRSSDKNNSGSSEVLKKMSSYPQIIKREIKLKSGGDTCLTVDETCSNIYNSSKSEIFLNQKRMTSDVNKRLRTRHTELLCSICGFGCRNTRLLKGHMKIHTNTDKHSCSLCNA</sequence>
<feature type="domain" description="C2H2-type" evidence="2">
    <location>
        <begin position="109"/>
        <end position="136"/>
    </location>
</feature>
<evidence type="ECO:0000259" key="2">
    <source>
        <dbReference type="PROSITE" id="PS50157"/>
    </source>
</evidence>
<keyword evidence="1" id="KW-0862">Zinc</keyword>
<protein>
    <recommendedName>
        <fullName evidence="2">C2H2-type domain-containing protein</fullName>
    </recommendedName>
</protein>
<dbReference type="SUPFAM" id="SSF57667">
    <property type="entry name" value="beta-beta-alpha zinc fingers"/>
    <property type="match status" value="1"/>
</dbReference>
<dbReference type="PROSITE" id="PS00028">
    <property type="entry name" value="ZINC_FINGER_C2H2_1"/>
    <property type="match status" value="1"/>
</dbReference>
<dbReference type="GO" id="GO:0008270">
    <property type="term" value="F:zinc ion binding"/>
    <property type="evidence" value="ECO:0007669"/>
    <property type="project" value="UniProtKB-KW"/>
</dbReference>
<feature type="non-terminal residue" evidence="3">
    <location>
        <position position="1"/>
    </location>
</feature>
<accession>A0A0B6Z2F1</accession>